<name>A0A0A9ADR1_ARUDO</name>
<proteinExistence type="predicted"/>
<reference evidence="1" key="2">
    <citation type="journal article" date="2015" name="Data Brief">
        <title>Shoot transcriptome of the giant reed, Arundo donax.</title>
        <authorList>
            <person name="Barrero R.A."/>
            <person name="Guerrero F.D."/>
            <person name="Moolhuijzen P."/>
            <person name="Goolsby J.A."/>
            <person name="Tidwell J."/>
            <person name="Bellgard S.E."/>
            <person name="Bellgard M.I."/>
        </authorList>
    </citation>
    <scope>NUCLEOTIDE SEQUENCE</scope>
    <source>
        <tissue evidence="1">Shoot tissue taken approximately 20 cm above the soil surface</tissue>
    </source>
</reference>
<reference evidence="1" key="1">
    <citation type="submission" date="2014-09" db="EMBL/GenBank/DDBJ databases">
        <authorList>
            <person name="Magalhaes I.L.F."/>
            <person name="Oliveira U."/>
            <person name="Santos F.R."/>
            <person name="Vidigal T.H.D.A."/>
            <person name="Brescovit A.D."/>
            <person name="Santos A.J."/>
        </authorList>
    </citation>
    <scope>NUCLEOTIDE SEQUENCE</scope>
    <source>
        <tissue evidence="1">Shoot tissue taken approximately 20 cm above the soil surface</tissue>
    </source>
</reference>
<dbReference type="EMBL" id="GBRH01248634">
    <property type="protein sequence ID" value="JAD49261.1"/>
    <property type="molecule type" value="Transcribed_RNA"/>
</dbReference>
<protein>
    <submittedName>
        <fullName evidence="1">Uncharacterized protein</fullName>
    </submittedName>
</protein>
<organism evidence="1">
    <name type="scientific">Arundo donax</name>
    <name type="common">Giant reed</name>
    <name type="synonym">Donax arundinaceus</name>
    <dbReference type="NCBI Taxonomy" id="35708"/>
    <lineage>
        <taxon>Eukaryota</taxon>
        <taxon>Viridiplantae</taxon>
        <taxon>Streptophyta</taxon>
        <taxon>Embryophyta</taxon>
        <taxon>Tracheophyta</taxon>
        <taxon>Spermatophyta</taxon>
        <taxon>Magnoliopsida</taxon>
        <taxon>Liliopsida</taxon>
        <taxon>Poales</taxon>
        <taxon>Poaceae</taxon>
        <taxon>PACMAD clade</taxon>
        <taxon>Arundinoideae</taxon>
        <taxon>Arundineae</taxon>
        <taxon>Arundo</taxon>
    </lineage>
</organism>
<sequence length="15" mass="1945">MAMILQRINKCQYWF</sequence>
<accession>A0A0A9ADR1</accession>
<evidence type="ECO:0000313" key="1">
    <source>
        <dbReference type="EMBL" id="JAD49261.1"/>
    </source>
</evidence>